<dbReference type="HOGENOM" id="CLU_2063251_0_0_1"/>
<dbReference type="GeneID" id="11532391"/>
<dbReference type="OMA" id="PIASWHI"/>
<keyword evidence="1" id="KW-0472">Membrane</keyword>
<keyword evidence="1" id="KW-1133">Transmembrane helix</keyword>
<dbReference type="Proteomes" id="UP000005666">
    <property type="component" value="Chromosome 1"/>
</dbReference>
<sequence>MHLNSETFQEAKLAARIPRYQYIMVGVIAAAIVPTMYMKRYARMHIDKAALEDINNIKKEGNFVPSSAESVKKDILNKRELDKDLLMTHQPAVWSIKGNNKITNDPRFRELVDENAMILFSSIM</sequence>
<proteinExistence type="predicted"/>
<dbReference type="OrthoDB" id="4061674at2759"/>
<evidence type="ECO:0000313" key="3">
    <source>
        <dbReference type="Proteomes" id="UP000005666"/>
    </source>
</evidence>
<evidence type="ECO:0000313" key="2">
    <source>
        <dbReference type="EMBL" id="CCE61589.1"/>
    </source>
</evidence>
<dbReference type="EMBL" id="HE612856">
    <property type="protein sequence ID" value="CCE61589.1"/>
    <property type="molecule type" value="Genomic_DNA"/>
</dbReference>
<evidence type="ECO:0000256" key="1">
    <source>
        <dbReference type="SAM" id="Phobius"/>
    </source>
</evidence>
<organism evidence="2 3">
    <name type="scientific">Tetrapisispora phaffii (strain ATCC 24235 / CBS 4417 / NBRC 1672 / NRRL Y-8282 / UCD 70-5)</name>
    <name type="common">Yeast</name>
    <name type="synonym">Fabospora phaffii</name>
    <dbReference type="NCBI Taxonomy" id="1071381"/>
    <lineage>
        <taxon>Eukaryota</taxon>
        <taxon>Fungi</taxon>
        <taxon>Dikarya</taxon>
        <taxon>Ascomycota</taxon>
        <taxon>Saccharomycotina</taxon>
        <taxon>Saccharomycetes</taxon>
        <taxon>Saccharomycetales</taxon>
        <taxon>Saccharomycetaceae</taxon>
        <taxon>Tetrapisispora</taxon>
    </lineage>
</organism>
<name>G8BNW1_TETPH</name>
<keyword evidence="3" id="KW-1185">Reference proteome</keyword>
<accession>G8BNW1</accession>
<gene>
    <name evidence="2" type="primary">TPHA0A05140</name>
    <name evidence="2" type="ordered locus">TPHA_0A05140</name>
</gene>
<dbReference type="KEGG" id="tpf:TPHA_0A05140"/>
<keyword evidence="1" id="KW-0812">Transmembrane</keyword>
<protein>
    <submittedName>
        <fullName evidence="2">Uncharacterized protein</fullName>
    </submittedName>
</protein>
<feature type="transmembrane region" description="Helical" evidence="1">
    <location>
        <begin position="20"/>
        <end position="38"/>
    </location>
</feature>
<dbReference type="AlphaFoldDB" id="G8BNW1"/>
<dbReference type="RefSeq" id="XP_003684023.1">
    <property type="nucleotide sequence ID" value="XM_003683975.1"/>
</dbReference>
<reference evidence="2 3" key="1">
    <citation type="journal article" date="2011" name="Proc. Natl. Acad. Sci. U.S.A.">
        <title>Evolutionary erosion of yeast sex chromosomes by mating-type switching accidents.</title>
        <authorList>
            <person name="Gordon J.L."/>
            <person name="Armisen D."/>
            <person name="Proux-Wera E."/>
            <person name="Oheigeartaigh S.S."/>
            <person name="Byrne K.P."/>
            <person name="Wolfe K.H."/>
        </authorList>
    </citation>
    <scope>NUCLEOTIDE SEQUENCE [LARGE SCALE GENOMIC DNA]</scope>
    <source>
        <strain evidence="3">ATCC 24235 / CBS 4417 / NBRC 1672 / NRRL Y-8282 / UCD 70-5</strain>
    </source>
</reference>